<dbReference type="GO" id="GO:0031511">
    <property type="term" value="C:Mis6-Sim4 complex"/>
    <property type="evidence" value="ECO:0007669"/>
    <property type="project" value="TreeGrafter"/>
</dbReference>
<reference evidence="2 3" key="1">
    <citation type="submission" date="2015-07" db="EMBL/GenBank/DDBJ databases">
        <title>Emmonsia species relationships and genome sequence.</title>
        <authorList>
            <person name="Cuomo C.A."/>
            <person name="Schwartz I.S."/>
            <person name="Kenyon C."/>
            <person name="de Hoog G.S."/>
            <person name="Govender N.P."/>
            <person name="Botha A."/>
            <person name="Moreno L."/>
            <person name="de Vries M."/>
            <person name="Munoz J.F."/>
            <person name="Stielow J.B."/>
        </authorList>
    </citation>
    <scope>NUCLEOTIDE SEQUENCE [LARGE SCALE GENOMIC DNA]</scope>
    <source>
        <strain evidence="2 3">CBS 136260</strain>
    </source>
</reference>
<organism evidence="2 3">
    <name type="scientific">Emergomyces africanus</name>
    <dbReference type="NCBI Taxonomy" id="1955775"/>
    <lineage>
        <taxon>Eukaryota</taxon>
        <taxon>Fungi</taxon>
        <taxon>Dikarya</taxon>
        <taxon>Ascomycota</taxon>
        <taxon>Pezizomycotina</taxon>
        <taxon>Eurotiomycetes</taxon>
        <taxon>Eurotiomycetidae</taxon>
        <taxon>Onygenales</taxon>
        <taxon>Ajellomycetaceae</taxon>
        <taxon>Emergomyces</taxon>
    </lineage>
</organism>
<dbReference type="GO" id="GO:0007059">
    <property type="term" value="P:chromosome segregation"/>
    <property type="evidence" value="ECO:0007669"/>
    <property type="project" value="TreeGrafter"/>
</dbReference>
<sequence length="199" mass="22427">MAPSEVSILTNFLLSPSSLPTLISLEKFTELFPRRLRSHPQIRVLYRELQHIRSQDLDLVRENIDKEIRRGERQREELRSAKRATGVSGMDKNDKLEMDMDIQLFGQPDSAISPENIHTLASLLPEMENACSSMEKEIEAADVEAERIFEELTSIVGELSDLRYGKFNKPAGVATNAVDDTITGLKELENACSPSGRNR</sequence>
<dbReference type="InterPro" id="IPR018565">
    <property type="entry name" value="Nkp2/Cnl2"/>
</dbReference>
<protein>
    <recommendedName>
        <fullName evidence="4">Centromere-localized protein 2</fullName>
    </recommendedName>
</protein>
<proteinExistence type="predicted"/>
<dbReference type="PANTHER" id="PTHR28064">
    <property type="entry name" value="INNER KINETOCHORE SUBUNIT NKP2"/>
    <property type="match status" value="1"/>
</dbReference>
<keyword evidence="3" id="KW-1185">Reference proteome</keyword>
<name>A0A1B7P2I5_9EURO</name>
<accession>A0A1B7P2I5</accession>
<evidence type="ECO:0000256" key="1">
    <source>
        <dbReference type="SAM" id="Coils"/>
    </source>
</evidence>
<dbReference type="EMBL" id="LGUA01000198">
    <property type="protein sequence ID" value="OAX83251.1"/>
    <property type="molecule type" value="Genomic_DNA"/>
</dbReference>
<dbReference type="STRING" id="1658172.A0A1B7P2I5"/>
<dbReference type="AlphaFoldDB" id="A0A1B7P2I5"/>
<dbReference type="OrthoDB" id="2311687at2759"/>
<dbReference type="Pfam" id="PF09447">
    <property type="entry name" value="Cnl2_NKP2"/>
    <property type="match status" value="1"/>
</dbReference>
<dbReference type="Proteomes" id="UP000091918">
    <property type="component" value="Unassembled WGS sequence"/>
</dbReference>
<feature type="coiled-coil region" evidence="1">
    <location>
        <begin position="124"/>
        <end position="151"/>
    </location>
</feature>
<keyword evidence="1" id="KW-0175">Coiled coil</keyword>
<evidence type="ECO:0008006" key="4">
    <source>
        <dbReference type="Google" id="ProtNLM"/>
    </source>
</evidence>
<dbReference type="PANTHER" id="PTHR28064:SF1">
    <property type="entry name" value="INNER KINETOCHORE SUBUNIT NKP2"/>
    <property type="match status" value="1"/>
</dbReference>
<evidence type="ECO:0000313" key="2">
    <source>
        <dbReference type="EMBL" id="OAX83251.1"/>
    </source>
</evidence>
<comment type="caution">
    <text evidence="2">The sequence shown here is derived from an EMBL/GenBank/DDBJ whole genome shotgun (WGS) entry which is preliminary data.</text>
</comment>
<evidence type="ECO:0000313" key="3">
    <source>
        <dbReference type="Proteomes" id="UP000091918"/>
    </source>
</evidence>
<gene>
    <name evidence="2" type="ORF">ACJ72_02396</name>
</gene>